<proteinExistence type="predicted"/>
<gene>
    <name evidence="3" type="ORF">EVOR1521_LOCUS3879</name>
</gene>
<feature type="domain" description="Nbr1 FW" evidence="2">
    <location>
        <begin position="48"/>
        <end position="130"/>
    </location>
</feature>
<protein>
    <recommendedName>
        <fullName evidence="2">Nbr1 FW domain-containing protein</fullName>
    </recommendedName>
</protein>
<dbReference type="Proteomes" id="UP001178507">
    <property type="component" value="Unassembled WGS sequence"/>
</dbReference>
<dbReference type="Gene3D" id="2.60.40.10">
    <property type="entry name" value="Immunoglobulins"/>
    <property type="match status" value="1"/>
</dbReference>
<sequence length="230" mass="24140">MALGRLLPALQPIVEQAAAKAAVQALQGFTGGAGAGGGAQGATLLGPLPPRKKVTVEWTFTNTSEETWAGCRLRFLGGTLAPASSSSGGSSLTPVVPEGRVTLQAQMRAPAEPGPCEARWQLEAPDGQPLSPPMPVLGHVERPERERPARLEAQLPQQPQSLNCGPTPSMASSMPPSMAPAPSLAPVASVHTASAVMTQPVGQANLRRVTERQLWQQVFERFFGQEALFV</sequence>
<dbReference type="InterPro" id="IPR032350">
    <property type="entry name" value="Nbr1_FW"/>
</dbReference>
<feature type="compositionally biased region" description="Basic and acidic residues" evidence="1">
    <location>
        <begin position="139"/>
        <end position="150"/>
    </location>
</feature>
<reference evidence="3" key="1">
    <citation type="submission" date="2023-08" db="EMBL/GenBank/DDBJ databases">
        <authorList>
            <person name="Chen Y."/>
            <person name="Shah S."/>
            <person name="Dougan E. K."/>
            <person name="Thang M."/>
            <person name="Chan C."/>
        </authorList>
    </citation>
    <scope>NUCLEOTIDE SEQUENCE</scope>
</reference>
<feature type="region of interest" description="Disordered" evidence="1">
    <location>
        <begin position="125"/>
        <end position="183"/>
    </location>
</feature>
<evidence type="ECO:0000313" key="3">
    <source>
        <dbReference type="EMBL" id="CAJ1374292.1"/>
    </source>
</evidence>
<organism evidence="3 4">
    <name type="scientific">Effrenium voratum</name>
    <dbReference type="NCBI Taxonomy" id="2562239"/>
    <lineage>
        <taxon>Eukaryota</taxon>
        <taxon>Sar</taxon>
        <taxon>Alveolata</taxon>
        <taxon>Dinophyceae</taxon>
        <taxon>Suessiales</taxon>
        <taxon>Symbiodiniaceae</taxon>
        <taxon>Effrenium</taxon>
    </lineage>
</organism>
<evidence type="ECO:0000256" key="1">
    <source>
        <dbReference type="SAM" id="MobiDB-lite"/>
    </source>
</evidence>
<comment type="caution">
    <text evidence="3">The sequence shown here is derived from an EMBL/GenBank/DDBJ whole genome shotgun (WGS) entry which is preliminary data.</text>
</comment>
<evidence type="ECO:0000259" key="2">
    <source>
        <dbReference type="Pfam" id="PF16158"/>
    </source>
</evidence>
<name>A0AA36HS54_9DINO</name>
<feature type="compositionally biased region" description="Low complexity" evidence="1">
    <location>
        <begin position="168"/>
        <end position="183"/>
    </location>
</feature>
<keyword evidence="4" id="KW-1185">Reference proteome</keyword>
<feature type="compositionally biased region" description="Polar residues" evidence="1">
    <location>
        <begin position="155"/>
        <end position="166"/>
    </location>
</feature>
<dbReference type="InterPro" id="IPR013783">
    <property type="entry name" value="Ig-like_fold"/>
</dbReference>
<dbReference type="AlphaFoldDB" id="A0AA36HS54"/>
<accession>A0AA36HS54</accession>
<dbReference type="Pfam" id="PF16158">
    <property type="entry name" value="N_BRCA1_IG"/>
    <property type="match status" value="1"/>
</dbReference>
<evidence type="ECO:0000313" key="4">
    <source>
        <dbReference type="Proteomes" id="UP001178507"/>
    </source>
</evidence>
<dbReference type="EMBL" id="CAUJNA010000241">
    <property type="protein sequence ID" value="CAJ1374292.1"/>
    <property type="molecule type" value="Genomic_DNA"/>
</dbReference>